<evidence type="ECO:0000313" key="4">
    <source>
        <dbReference type="EMBL" id="KIM41606.1"/>
    </source>
</evidence>
<feature type="repeat" description="Hemopexin" evidence="1">
    <location>
        <begin position="348"/>
        <end position="400"/>
    </location>
</feature>
<dbReference type="OrthoDB" id="6845681at2759"/>
<organism evidence="4 5">
    <name type="scientific">Hebeloma cylindrosporum</name>
    <dbReference type="NCBI Taxonomy" id="76867"/>
    <lineage>
        <taxon>Eukaryota</taxon>
        <taxon>Fungi</taxon>
        <taxon>Dikarya</taxon>
        <taxon>Basidiomycota</taxon>
        <taxon>Agaricomycotina</taxon>
        <taxon>Agaricomycetes</taxon>
        <taxon>Agaricomycetidae</taxon>
        <taxon>Agaricales</taxon>
        <taxon>Agaricineae</taxon>
        <taxon>Hymenogastraceae</taxon>
        <taxon>Hebeloma</taxon>
    </lineage>
</organism>
<evidence type="ECO:0000313" key="5">
    <source>
        <dbReference type="Proteomes" id="UP000053424"/>
    </source>
</evidence>
<feature type="domain" description="Pierisin-like" evidence="3">
    <location>
        <begin position="78"/>
        <end position="206"/>
    </location>
</feature>
<reference evidence="5" key="2">
    <citation type="submission" date="2015-01" db="EMBL/GenBank/DDBJ databases">
        <title>Evolutionary Origins and Diversification of the Mycorrhizal Mutualists.</title>
        <authorList>
            <consortium name="DOE Joint Genome Institute"/>
            <consortium name="Mycorrhizal Genomics Consortium"/>
            <person name="Kohler A."/>
            <person name="Kuo A."/>
            <person name="Nagy L.G."/>
            <person name="Floudas D."/>
            <person name="Copeland A."/>
            <person name="Barry K.W."/>
            <person name="Cichocki N."/>
            <person name="Veneault-Fourrey C."/>
            <person name="LaButti K."/>
            <person name="Lindquist E.A."/>
            <person name="Lipzen A."/>
            <person name="Lundell T."/>
            <person name="Morin E."/>
            <person name="Murat C."/>
            <person name="Riley R."/>
            <person name="Ohm R."/>
            <person name="Sun H."/>
            <person name="Tunlid A."/>
            <person name="Henrissat B."/>
            <person name="Grigoriev I.V."/>
            <person name="Hibbett D.S."/>
            <person name="Martin F."/>
        </authorList>
    </citation>
    <scope>NUCLEOTIDE SEQUENCE [LARGE SCALE GENOMIC DNA]</scope>
    <source>
        <strain evidence="5">h7</strain>
    </source>
</reference>
<evidence type="ECO:0000259" key="3">
    <source>
        <dbReference type="Pfam" id="PF22596"/>
    </source>
</evidence>
<dbReference type="InterPro" id="IPR036375">
    <property type="entry name" value="Hemopexin-like_dom_sf"/>
</dbReference>
<dbReference type="SUPFAM" id="SSF56399">
    <property type="entry name" value="ADP-ribosylation"/>
    <property type="match status" value="1"/>
</dbReference>
<proteinExistence type="predicted"/>
<feature type="repeat" description="Hemopexin" evidence="1">
    <location>
        <begin position="462"/>
        <end position="514"/>
    </location>
</feature>
<dbReference type="SMART" id="SM00120">
    <property type="entry name" value="HX"/>
    <property type="match status" value="3"/>
</dbReference>
<feature type="repeat" description="Hemopexin" evidence="1">
    <location>
        <begin position="405"/>
        <end position="457"/>
    </location>
</feature>
<dbReference type="Proteomes" id="UP000053424">
    <property type="component" value="Unassembled WGS sequence"/>
</dbReference>
<evidence type="ECO:0000256" key="2">
    <source>
        <dbReference type="SAM" id="MobiDB-lite"/>
    </source>
</evidence>
<feature type="compositionally biased region" description="Basic and acidic residues" evidence="2">
    <location>
        <begin position="248"/>
        <end position="257"/>
    </location>
</feature>
<dbReference type="SUPFAM" id="SSF50923">
    <property type="entry name" value="Hemopexin-like domain"/>
    <property type="match status" value="1"/>
</dbReference>
<dbReference type="EMBL" id="KN831780">
    <property type="protein sequence ID" value="KIM41606.1"/>
    <property type="molecule type" value="Genomic_DNA"/>
</dbReference>
<dbReference type="PROSITE" id="PS51642">
    <property type="entry name" value="HEMOPEXIN_2"/>
    <property type="match status" value="3"/>
</dbReference>
<evidence type="ECO:0000256" key="1">
    <source>
        <dbReference type="PROSITE-ProRule" id="PRU01011"/>
    </source>
</evidence>
<accession>A0A0C3CDF2</accession>
<keyword evidence="5" id="KW-1185">Reference proteome</keyword>
<dbReference type="InterPro" id="IPR018487">
    <property type="entry name" value="Hemopexin-like_repeat"/>
</dbReference>
<dbReference type="AlphaFoldDB" id="A0A0C3CDF2"/>
<dbReference type="Pfam" id="PF22596">
    <property type="entry name" value="Scabin-like"/>
    <property type="match status" value="1"/>
</dbReference>
<sequence length="520" mass="58372">MSQDYLITSNVPWFRNDADRVIRNIARATWGQEIAMDRGDMFRPPVTEDAESRRGVPVAYERISRWSYVNEQPGGDLEHPNNVFHIGFMPRVQPAQGQFPTQAFNLGSYVQDNTPSIFVGATRYTRNAQGRLTLWERRLTQATWHRFQYEIFAFGGIDVNHVLGNTHRHASQNEIAFPGGIMPQFIRSAREFQGTQLVAIWDNPRFDPSANGQHAPHWDQLPHVIRGVQVPVYFFTQRDQGNLPAIQHPDHHHDELSRRRRDSGINEDETDALHGPGEQTVDNLIEATPFPRLSRTCFLDPRGNGNAYFFVGNQYALIKVRPGTTDDVLLDGPKSILGHSAALLRARFGNVDAILPNPASWVEAYFFLGTQYALINTSAGSTGDYIRNGPKSIANEWPSLNQAGFATVDAVLPNPADKSQAYFFSGTRYALIKINPWSNDDYIAIGPNFIADEWPSLRKAGFTTIDLALTNPANTDEAYFFSGSRYVLINVKPGSNNDYIVDGPKPVADNWSSLKKAGFY</sequence>
<dbReference type="Gene3D" id="3.90.210.10">
    <property type="entry name" value="Heat-Labile Enterotoxin, subunit A"/>
    <property type="match status" value="1"/>
</dbReference>
<feature type="region of interest" description="Disordered" evidence="2">
    <location>
        <begin position="245"/>
        <end position="277"/>
    </location>
</feature>
<dbReference type="Gene3D" id="2.110.10.10">
    <property type="entry name" value="Hemopexin-like domain"/>
    <property type="match status" value="1"/>
</dbReference>
<reference evidence="4 5" key="1">
    <citation type="submission" date="2014-04" db="EMBL/GenBank/DDBJ databases">
        <authorList>
            <consortium name="DOE Joint Genome Institute"/>
            <person name="Kuo A."/>
            <person name="Gay G."/>
            <person name="Dore J."/>
            <person name="Kohler A."/>
            <person name="Nagy L.G."/>
            <person name="Floudas D."/>
            <person name="Copeland A."/>
            <person name="Barry K.W."/>
            <person name="Cichocki N."/>
            <person name="Veneault-Fourrey C."/>
            <person name="LaButti K."/>
            <person name="Lindquist E.A."/>
            <person name="Lipzen A."/>
            <person name="Lundell T."/>
            <person name="Morin E."/>
            <person name="Murat C."/>
            <person name="Sun H."/>
            <person name="Tunlid A."/>
            <person name="Henrissat B."/>
            <person name="Grigoriev I.V."/>
            <person name="Hibbett D.S."/>
            <person name="Martin F."/>
            <person name="Nordberg H.P."/>
            <person name="Cantor M.N."/>
            <person name="Hua S.X."/>
        </authorList>
    </citation>
    <scope>NUCLEOTIDE SEQUENCE [LARGE SCALE GENOMIC DNA]</scope>
    <source>
        <strain evidence="5">h7</strain>
    </source>
</reference>
<dbReference type="InterPro" id="IPR054695">
    <property type="entry name" value="Pierisin-like_dom"/>
</dbReference>
<gene>
    <name evidence="4" type="ORF">M413DRAFT_27916</name>
</gene>
<dbReference type="HOGENOM" id="CLU_510030_0_0_1"/>
<protein>
    <recommendedName>
        <fullName evidence="3">Pierisin-like domain-containing protein</fullName>
    </recommendedName>
</protein>
<name>A0A0C3CDF2_HEBCY</name>